<dbReference type="Pfam" id="PF20147">
    <property type="entry name" value="Crinkler"/>
    <property type="match status" value="1"/>
</dbReference>
<gene>
    <name evidence="6" type="ORF">Glove_554g10</name>
</gene>
<keyword evidence="7" id="KW-1185">Reference proteome</keyword>
<evidence type="ECO:0000313" key="7">
    <source>
        <dbReference type="Proteomes" id="UP000266861"/>
    </source>
</evidence>
<feature type="chain" id="PRO_5017190682" description="Crinkler effector protein N-terminal domain-containing protein" evidence="4">
    <location>
        <begin position="29"/>
        <end position="717"/>
    </location>
</feature>
<dbReference type="OrthoDB" id="3009604at2759"/>
<organism evidence="6 7">
    <name type="scientific">Diversispora epigaea</name>
    <dbReference type="NCBI Taxonomy" id="1348612"/>
    <lineage>
        <taxon>Eukaryota</taxon>
        <taxon>Fungi</taxon>
        <taxon>Fungi incertae sedis</taxon>
        <taxon>Mucoromycota</taxon>
        <taxon>Glomeromycotina</taxon>
        <taxon>Glomeromycetes</taxon>
        <taxon>Diversisporales</taxon>
        <taxon>Diversisporaceae</taxon>
        <taxon>Diversispora</taxon>
    </lineage>
</organism>
<evidence type="ECO:0000256" key="1">
    <source>
        <dbReference type="ARBA" id="ARBA00004340"/>
    </source>
</evidence>
<evidence type="ECO:0000259" key="5">
    <source>
        <dbReference type="Pfam" id="PF20147"/>
    </source>
</evidence>
<feature type="signal peptide" evidence="4">
    <location>
        <begin position="1"/>
        <end position="28"/>
    </location>
</feature>
<evidence type="ECO:0000256" key="3">
    <source>
        <dbReference type="ARBA" id="ARBA00022525"/>
    </source>
</evidence>
<accession>A0A397GJP1</accession>
<dbReference type="EMBL" id="PQFF01000472">
    <property type="protein sequence ID" value="RHZ48250.1"/>
    <property type="molecule type" value="Genomic_DNA"/>
</dbReference>
<keyword evidence="4" id="KW-0732">Signal</keyword>
<evidence type="ECO:0000313" key="6">
    <source>
        <dbReference type="EMBL" id="RHZ48250.1"/>
    </source>
</evidence>
<evidence type="ECO:0000256" key="4">
    <source>
        <dbReference type="SAM" id="SignalP"/>
    </source>
</evidence>
<dbReference type="GO" id="GO:0005576">
    <property type="term" value="C:extracellular region"/>
    <property type="evidence" value="ECO:0007669"/>
    <property type="project" value="UniProtKB-SubCell"/>
</dbReference>
<dbReference type="STRING" id="1348612.A0A397GJP1"/>
<dbReference type="Proteomes" id="UP000266861">
    <property type="component" value="Unassembled WGS sequence"/>
</dbReference>
<dbReference type="Gene3D" id="3.40.50.300">
    <property type="entry name" value="P-loop containing nucleotide triphosphate hydrolases"/>
    <property type="match status" value="1"/>
</dbReference>
<proteinExistence type="predicted"/>
<dbReference type="InterPro" id="IPR027417">
    <property type="entry name" value="P-loop_NTPase"/>
</dbReference>
<protein>
    <recommendedName>
        <fullName evidence="5">Crinkler effector protein N-terminal domain-containing protein</fullName>
    </recommendedName>
</protein>
<name>A0A397GJP1_9GLOM</name>
<dbReference type="AlphaFoldDB" id="A0A397GJP1"/>
<comment type="subcellular location">
    <subcellularLocation>
        <location evidence="1">Host cell</location>
    </subcellularLocation>
    <subcellularLocation>
        <location evidence="2">Secreted</location>
    </subcellularLocation>
</comment>
<dbReference type="GO" id="GO:0043657">
    <property type="term" value="C:host cell"/>
    <property type="evidence" value="ECO:0007669"/>
    <property type="project" value="UniProtKB-SubCell"/>
</dbReference>
<feature type="domain" description="Crinkler effector protein N-terminal" evidence="5">
    <location>
        <begin position="17"/>
        <end position="133"/>
    </location>
</feature>
<reference evidence="6 7" key="1">
    <citation type="submission" date="2018-08" db="EMBL/GenBank/DDBJ databases">
        <title>Genome and evolution of the arbuscular mycorrhizal fungus Diversispora epigaea (formerly Glomus versiforme) and its bacterial endosymbionts.</title>
        <authorList>
            <person name="Sun X."/>
            <person name="Fei Z."/>
            <person name="Harrison M."/>
        </authorList>
    </citation>
    <scope>NUCLEOTIDE SEQUENCE [LARGE SCALE GENOMIC DNA]</scope>
    <source>
        <strain evidence="6 7">IT104</strain>
    </source>
</reference>
<comment type="caution">
    <text evidence="6">The sequence shown here is derived from an EMBL/GenBank/DDBJ whole genome shotgun (WGS) entry which is preliminary data.</text>
</comment>
<keyword evidence="3" id="KW-0964">Secreted</keyword>
<sequence>MSIHSNGRQLRNMAEIVLSCFVLGPNCALSVDICEKNEISHNHYVSINNLTIDHLKTLIWNKIKNWRNMENVKDYNELVLWKVEVPQEKLNNSLTIPEIEQLGGREMKTISKFRKFFPEGCVPPDETIHIIVRPVTTGKRKLEGADEKSEGQESKKMKLLATANKIMEGIMKLSDNFEVYSDPKNFLSLPFPYPGEVKPVDRFAINDDGFFTFMGRKKFSDVLSEIITLKSDTGYMEMFIYGTVGYGKSHILTAIACFLLRSGKRVVYLPDCRKLAVNPIKYVKSALFLTYVNDNAKINEINAFKSFDQIIEFCYSRVEKLYFIVDQMNALDEYNDTGINTDSKQKIKGDIDQMCWSHFYIKSSSANNHAVFHLKQKQTNEKKITLYGGFDKEEMEEWWKKHNSVLPTMNEKQKNQVEDITGSIPLFLNILLESGHKNFEEALGYLNNQLISKIKKPMTNFSDNIKEGRKEFHVGLMSLFLAKGYPPSGYGDSDFDHRFFYIKDDDECHYVCGMARDCMANYLYEKKRMEIFIDTKWISCIEHFKNNPSVKGFFIEKACIASIFKNGIMANRVNFKPNDMEFFYDEKEIKFSSNEGKCILYLPRRWNQEAIDGLLISKSKNKLNVAPIQITFDMSSHSDSEGIFFSSIWPNLKSNLSGFEDELEIIFIWITSESATDVKVDMKSKKIRNKTFEINPEYTQVVMGFGDVNRDINQYLS</sequence>
<evidence type="ECO:0000256" key="2">
    <source>
        <dbReference type="ARBA" id="ARBA00004613"/>
    </source>
</evidence>
<dbReference type="SUPFAM" id="SSF52540">
    <property type="entry name" value="P-loop containing nucleoside triphosphate hydrolases"/>
    <property type="match status" value="1"/>
</dbReference>
<dbReference type="InterPro" id="IPR045379">
    <property type="entry name" value="Crinkler_N"/>
</dbReference>